<reference evidence="2 3" key="1">
    <citation type="submission" date="2017-08" db="EMBL/GenBank/DDBJ databases">
        <title>Substantial Increase in Enzyme Production by Combined Drug-Resistance Mutations in Paenibacillus agaridevorans.</title>
        <authorList>
            <person name="Tanaka Y."/>
            <person name="Funane K."/>
            <person name="Hosaka T."/>
            <person name="Shiwa Y."/>
            <person name="Fujita N."/>
            <person name="Miyazaki T."/>
            <person name="Yoshikawa H."/>
            <person name="Murakami K."/>
            <person name="Kasahara K."/>
            <person name="Inaoka T."/>
            <person name="Hiraga Y."/>
            <person name="Ochi K."/>
        </authorList>
    </citation>
    <scope>NUCLEOTIDE SEQUENCE [LARGE SCALE GENOMIC DNA]</scope>
    <source>
        <strain evidence="2 3">T-3040</strain>
    </source>
</reference>
<dbReference type="RefSeq" id="WP_108992433.1">
    <property type="nucleotide sequence ID" value="NZ_BDQX01000091.1"/>
</dbReference>
<dbReference type="Gene3D" id="3.40.50.10140">
    <property type="entry name" value="Toll/interleukin-1 receptor homology (TIR) domain"/>
    <property type="match status" value="1"/>
</dbReference>
<comment type="caution">
    <text evidence="2">The sequence shown here is derived from an EMBL/GenBank/DDBJ whole genome shotgun (WGS) entry which is preliminary data.</text>
</comment>
<dbReference type="InterPro" id="IPR000157">
    <property type="entry name" value="TIR_dom"/>
</dbReference>
<feature type="domain" description="TIR" evidence="1">
    <location>
        <begin position="1"/>
        <end position="164"/>
    </location>
</feature>
<evidence type="ECO:0000313" key="2">
    <source>
        <dbReference type="EMBL" id="GBG07360.1"/>
    </source>
</evidence>
<sequence length="328" mass="37619">MPKVFISHSTKDQRAVKEIVNLLEKIGVRGRSSIFCSSYEPYNTLNYGENFIMQLKRELEDDCIVIFYLSKNFYNSHVCLCEMGAAWVQAKTIFPMLEEGLDFSEMRGVLSGETHAFFESNGSGLDKLRDKLITLFGITDADTAHWNIAKEDFISNVRSLKEVKGEHEIQSSSSELNSRFFRQYLGKGTSSWLENVLRDLNSVRTATFMWKGGYYPLRNPYSPKKGEEFVIGYNDDYSEDYLIGTIEFAGYKPFKDIVNADRSTSSDRVNCGFKDYNLLSSFVDGKEKIGCVVLNNLKRISKTEYERLYGNFKESRETGSKYLLIRST</sequence>
<protein>
    <recommendedName>
        <fullName evidence="1">TIR domain-containing protein</fullName>
    </recommendedName>
</protein>
<accession>A0A2R5EL40</accession>
<dbReference type="Proteomes" id="UP000245202">
    <property type="component" value="Unassembled WGS sequence"/>
</dbReference>
<keyword evidence="3" id="KW-1185">Reference proteome</keyword>
<dbReference type="InterPro" id="IPR035897">
    <property type="entry name" value="Toll_tir_struct_dom_sf"/>
</dbReference>
<evidence type="ECO:0000259" key="1">
    <source>
        <dbReference type="PROSITE" id="PS50104"/>
    </source>
</evidence>
<dbReference type="SMART" id="SM00255">
    <property type="entry name" value="TIR"/>
    <property type="match status" value="1"/>
</dbReference>
<dbReference type="SUPFAM" id="SSF52200">
    <property type="entry name" value="Toll/Interleukin receptor TIR domain"/>
    <property type="match status" value="1"/>
</dbReference>
<gene>
    <name evidence="2" type="ORF">PAT3040_01908</name>
</gene>
<dbReference type="AlphaFoldDB" id="A0A2R5EL40"/>
<evidence type="ECO:0000313" key="3">
    <source>
        <dbReference type="Proteomes" id="UP000245202"/>
    </source>
</evidence>
<name>A0A2R5EL40_9BACL</name>
<dbReference type="EMBL" id="BDQX01000091">
    <property type="protein sequence ID" value="GBG07360.1"/>
    <property type="molecule type" value="Genomic_DNA"/>
</dbReference>
<dbReference type="PROSITE" id="PS50104">
    <property type="entry name" value="TIR"/>
    <property type="match status" value="1"/>
</dbReference>
<proteinExistence type="predicted"/>
<dbReference type="Pfam" id="PF13676">
    <property type="entry name" value="TIR_2"/>
    <property type="match status" value="1"/>
</dbReference>
<organism evidence="2 3">
    <name type="scientific">Paenibacillus agaridevorans</name>
    <dbReference type="NCBI Taxonomy" id="171404"/>
    <lineage>
        <taxon>Bacteria</taxon>
        <taxon>Bacillati</taxon>
        <taxon>Bacillota</taxon>
        <taxon>Bacilli</taxon>
        <taxon>Bacillales</taxon>
        <taxon>Paenibacillaceae</taxon>
        <taxon>Paenibacillus</taxon>
    </lineage>
</organism>
<dbReference type="GO" id="GO:0007165">
    <property type="term" value="P:signal transduction"/>
    <property type="evidence" value="ECO:0007669"/>
    <property type="project" value="InterPro"/>
</dbReference>